<feature type="transmembrane region" description="Helical" evidence="1">
    <location>
        <begin position="48"/>
        <end position="66"/>
    </location>
</feature>
<comment type="caution">
    <text evidence="2">The sequence shown here is derived from an EMBL/GenBank/DDBJ whole genome shotgun (WGS) entry which is preliminary data.</text>
</comment>
<name>A0A370HHY1_9HYPH</name>
<reference evidence="2 3" key="1">
    <citation type="submission" date="2018-07" db="EMBL/GenBank/DDBJ databases">
        <title>Genomic Encyclopedia of Type Strains, Phase IV (KMG-IV): sequencing the most valuable type-strain genomes for metagenomic binning, comparative biology and taxonomic classification.</title>
        <authorList>
            <person name="Goeker M."/>
        </authorList>
    </citation>
    <scope>NUCLEOTIDE SEQUENCE [LARGE SCALE GENOMIC DNA]</scope>
    <source>
        <strain evidence="2 3">DSM 14364</strain>
    </source>
</reference>
<proteinExistence type="predicted"/>
<dbReference type="InterPro" id="IPR008407">
    <property type="entry name" value="Brnchd-chn_aa_trnsp_AzlD"/>
</dbReference>
<accession>A0A370HHY1</accession>
<dbReference type="RefSeq" id="WP_114771044.1">
    <property type="nucleotide sequence ID" value="NZ_QQBB01000006.1"/>
</dbReference>
<evidence type="ECO:0000256" key="1">
    <source>
        <dbReference type="SAM" id="Phobius"/>
    </source>
</evidence>
<sequence length="108" mass="11219">MNALPSFDLATWGAALAIAGMSAVTFLCRIAGVVVMSRVRLTPRMERGLRALPGSIIMATILPVIIDNGIPAILAMAATIIAMMATRIDLVALLVGLGTLSVLRAFGV</sequence>
<keyword evidence="1" id="KW-1133">Transmembrane helix</keyword>
<dbReference type="AlphaFoldDB" id="A0A370HHY1"/>
<dbReference type="EMBL" id="QQBB01000006">
    <property type="protein sequence ID" value="RDI57808.1"/>
    <property type="molecule type" value="Genomic_DNA"/>
</dbReference>
<protein>
    <submittedName>
        <fullName evidence="2">Putative membrane protein</fullName>
    </submittedName>
</protein>
<organism evidence="2 3">
    <name type="scientific">Microvirga subterranea</name>
    <dbReference type="NCBI Taxonomy" id="186651"/>
    <lineage>
        <taxon>Bacteria</taxon>
        <taxon>Pseudomonadati</taxon>
        <taxon>Pseudomonadota</taxon>
        <taxon>Alphaproteobacteria</taxon>
        <taxon>Hyphomicrobiales</taxon>
        <taxon>Methylobacteriaceae</taxon>
        <taxon>Microvirga</taxon>
    </lineage>
</organism>
<evidence type="ECO:0000313" key="3">
    <source>
        <dbReference type="Proteomes" id="UP000254925"/>
    </source>
</evidence>
<feature type="transmembrane region" description="Helical" evidence="1">
    <location>
        <begin position="12"/>
        <end position="36"/>
    </location>
</feature>
<gene>
    <name evidence="2" type="ORF">DES45_106121</name>
</gene>
<keyword evidence="1" id="KW-0812">Transmembrane</keyword>
<dbReference type="Proteomes" id="UP000254925">
    <property type="component" value="Unassembled WGS sequence"/>
</dbReference>
<dbReference type="OrthoDB" id="7679326at2"/>
<feature type="transmembrane region" description="Helical" evidence="1">
    <location>
        <begin position="72"/>
        <end position="103"/>
    </location>
</feature>
<dbReference type="Pfam" id="PF05437">
    <property type="entry name" value="AzlD"/>
    <property type="match status" value="1"/>
</dbReference>
<evidence type="ECO:0000313" key="2">
    <source>
        <dbReference type="EMBL" id="RDI57808.1"/>
    </source>
</evidence>
<keyword evidence="3" id="KW-1185">Reference proteome</keyword>
<keyword evidence="1" id="KW-0472">Membrane</keyword>